<comment type="caution">
    <text evidence="3">The sequence shown here is derived from an EMBL/GenBank/DDBJ whole genome shotgun (WGS) entry which is preliminary data.</text>
</comment>
<gene>
    <name evidence="3" type="ORF">HF320_01385</name>
</gene>
<dbReference type="AlphaFoldDB" id="A0A7X9UAM9"/>
<feature type="coiled-coil region" evidence="1">
    <location>
        <begin position="181"/>
        <end position="211"/>
    </location>
</feature>
<evidence type="ECO:0000313" key="3">
    <source>
        <dbReference type="EMBL" id="NMF54989.1"/>
    </source>
</evidence>
<accession>A0A7X9UAM9</accession>
<reference evidence="3 4" key="1">
    <citation type="submission" date="2020-04" db="EMBL/GenBank/DDBJ databases">
        <title>Collinsella sp. KGMB02528 nov., an anaerobic actinobacterium isolated from human feces.</title>
        <authorList>
            <person name="Han K.-I."/>
            <person name="Eom M.K."/>
            <person name="Kim J.-S."/>
            <person name="Lee K.C."/>
            <person name="Suh M.K."/>
            <person name="Park S.-H."/>
            <person name="Lee J.H."/>
            <person name="Kang S.W."/>
            <person name="Park J.-E."/>
            <person name="Oh B.S."/>
            <person name="Yu S.Y."/>
            <person name="Choi S.-H."/>
            <person name="Lee D.H."/>
            <person name="Yoon H."/>
            <person name="Kim B.-Y."/>
            <person name="Lee J.H."/>
            <person name="Lee J.-S."/>
        </authorList>
    </citation>
    <scope>NUCLEOTIDE SEQUENCE [LARGE SCALE GENOMIC DNA]</scope>
    <source>
        <strain evidence="3 4">KGMB02528</strain>
    </source>
</reference>
<keyword evidence="2" id="KW-0812">Transmembrane</keyword>
<evidence type="ECO:0000313" key="4">
    <source>
        <dbReference type="Proteomes" id="UP000546970"/>
    </source>
</evidence>
<feature type="transmembrane region" description="Helical" evidence="2">
    <location>
        <begin position="12"/>
        <end position="38"/>
    </location>
</feature>
<dbReference type="Proteomes" id="UP000546970">
    <property type="component" value="Unassembled WGS sequence"/>
</dbReference>
<evidence type="ECO:0000256" key="2">
    <source>
        <dbReference type="SAM" id="Phobius"/>
    </source>
</evidence>
<proteinExistence type="predicted"/>
<keyword evidence="2" id="KW-1133">Transmembrane helix</keyword>
<sequence length="677" mass="71103">MCAIDLFITEEGAYTTVASAVAMLVVLALLFSAVSAVWSLSRSADVQAVADGAALAGSNVVSSYHTAATVVDASIASLGFAGLAITGTGLVALLVPGARSQGVKAIDAGLRILDMRNDFARSASKGLKTLEVSLPYLVAANATRLCAESKTDAMAYTGTALAVPFASASEFPALEGEGVNLEALSEAASDLDKTASELEEASRETAQARKRAWIADCGREGHNMQERASSLTGLSPQQNPDYASSVAWSPEVGIARTKAYYQWRLDHEKPDGTSVEAAVDSAARSAFYRYALDAFEPAQVVEYDGSVVSTVPLLPRNKQEIKQTALYTQALWPTTYEPEGQTIHYGVDCPGATGAAGPVISLSVADGGQARTCAVCHFDTSDMGKTPAASTSIDNGYEYHLREYTLALNEYIDCRNRELELEQKAQTQAEEAGESFEEALTALSSKRPRIAPPGRFGCVAAVTCGEIEAPDALDTSFAASPSLGSRAAVSASALAKDPATRENNVLSQFFSTVEERSSDQGPMGLVGSVMDLWGSLLVSYDDMASGLNSAFDGLTSKLDGMGLGPVGSWLKGRLTDAVRALGLEPVDLSLRKPVLVDSAKVIEKADIPAVAQVQQAVRSIPLSSTDPRALMQALGYQVGEYIAQQEFTIAEIPLPGGGSIPLTIRLRDIAGVAGGDR</sequence>
<organism evidence="3 4">
    <name type="scientific">Collinsella acetigenes</name>
    <dbReference type="NCBI Taxonomy" id="2713419"/>
    <lineage>
        <taxon>Bacteria</taxon>
        <taxon>Bacillati</taxon>
        <taxon>Actinomycetota</taxon>
        <taxon>Coriobacteriia</taxon>
        <taxon>Coriobacteriales</taxon>
        <taxon>Coriobacteriaceae</taxon>
        <taxon>Collinsella</taxon>
    </lineage>
</organism>
<keyword evidence="2" id="KW-0472">Membrane</keyword>
<dbReference type="EMBL" id="JABBCP010000001">
    <property type="protein sequence ID" value="NMF54989.1"/>
    <property type="molecule type" value="Genomic_DNA"/>
</dbReference>
<evidence type="ECO:0000256" key="1">
    <source>
        <dbReference type="SAM" id="Coils"/>
    </source>
</evidence>
<protein>
    <submittedName>
        <fullName evidence="3">Uncharacterized protein</fullName>
    </submittedName>
</protein>
<keyword evidence="1" id="KW-0175">Coiled coil</keyword>
<name>A0A7X9UAM9_9ACTN</name>
<keyword evidence="4" id="KW-1185">Reference proteome</keyword>
<feature type="transmembrane region" description="Helical" evidence="2">
    <location>
        <begin position="73"/>
        <end position="95"/>
    </location>
</feature>